<dbReference type="EMBL" id="FQXG01000004">
    <property type="protein sequence ID" value="SHH75050.1"/>
    <property type="molecule type" value="Genomic_DNA"/>
</dbReference>
<accession>A0A1M5VIM3</accession>
<feature type="signal peptide" evidence="1">
    <location>
        <begin position="1"/>
        <end position="19"/>
    </location>
</feature>
<dbReference type="GO" id="GO:0071555">
    <property type="term" value="P:cell wall organization"/>
    <property type="evidence" value="ECO:0007669"/>
    <property type="project" value="InterPro"/>
</dbReference>
<proteinExistence type="predicted"/>
<dbReference type="InterPro" id="IPR050643">
    <property type="entry name" value="Periplasmic_pilus_chap"/>
</dbReference>
<dbReference type="InterPro" id="IPR008962">
    <property type="entry name" value="PapD-like_sf"/>
</dbReference>
<dbReference type="PANTHER" id="PTHR30251:SF4">
    <property type="entry name" value="SLR1668 PROTEIN"/>
    <property type="match status" value="1"/>
</dbReference>
<name>A0A1M5VIM3_9GAMM</name>
<evidence type="ECO:0000256" key="1">
    <source>
        <dbReference type="SAM" id="SignalP"/>
    </source>
</evidence>
<gene>
    <name evidence="3" type="ORF">SAMN02745129_2798</name>
</gene>
<dbReference type="Proteomes" id="UP000184268">
    <property type="component" value="Unassembled WGS sequence"/>
</dbReference>
<dbReference type="Pfam" id="PF00345">
    <property type="entry name" value="PapD_N"/>
    <property type="match status" value="1"/>
</dbReference>
<dbReference type="InterPro" id="IPR016147">
    <property type="entry name" value="Pili_assmbl_chaperone_N"/>
</dbReference>
<feature type="domain" description="Pili assembly chaperone N-terminal" evidence="2">
    <location>
        <begin position="37"/>
        <end position="143"/>
    </location>
</feature>
<evidence type="ECO:0000313" key="4">
    <source>
        <dbReference type="Proteomes" id="UP000184268"/>
    </source>
</evidence>
<reference evidence="4" key="1">
    <citation type="submission" date="2016-11" db="EMBL/GenBank/DDBJ databases">
        <authorList>
            <person name="Varghese N."/>
            <person name="Submissions S."/>
        </authorList>
    </citation>
    <scope>NUCLEOTIDE SEQUENCE [LARGE SCALE GENOMIC DNA]</scope>
    <source>
        <strain evidence="4">DSM 16917</strain>
    </source>
</reference>
<organism evidence="3 4">
    <name type="scientific">Ferrimonas marina</name>
    <dbReference type="NCBI Taxonomy" id="299255"/>
    <lineage>
        <taxon>Bacteria</taxon>
        <taxon>Pseudomonadati</taxon>
        <taxon>Pseudomonadota</taxon>
        <taxon>Gammaproteobacteria</taxon>
        <taxon>Alteromonadales</taxon>
        <taxon>Ferrimonadaceae</taxon>
        <taxon>Ferrimonas</taxon>
    </lineage>
</organism>
<dbReference type="AlphaFoldDB" id="A0A1M5VIM3"/>
<dbReference type="STRING" id="299255.SAMN02745129_2798"/>
<dbReference type="Gene3D" id="2.60.40.10">
    <property type="entry name" value="Immunoglobulins"/>
    <property type="match status" value="1"/>
</dbReference>
<evidence type="ECO:0000313" key="3">
    <source>
        <dbReference type="EMBL" id="SHH75050.1"/>
    </source>
</evidence>
<protein>
    <submittedName>
        <fullName evidence="3">P pilus assembly protein, chaperone PapD</fullName>
    </submittedName>
</protein>
<dbReference type="SUPFAM" id="SSF49354">
    <property type="entry name" value="PapD-like"/>
    <property type="match status" value="1"/>
</dbReference>
<evidence type="ECO:0000259" key="2">
    <source>
        <dbReference type="Pfam" id="PF00345"/>
    </source>
</evidence>
<feature type="chain" id="PRO_5009914437" evidence="1">
    <location>
        <begin position="20"/>
        <end position="231"/>
    </location>
</feature>
<dbReference type="GO" id="GO:0030288">
    <property type="term" value="C:outer membrane-bounded periplasmic space"/>
    <property type="evidence" value="ECO:0007669"/>
    <property type="project" value="InterPro"/>
</dbReference>
<sequence>MRHLLLAGLLALGSFSALGYQVQPMIQFFDMVGSGANALYRLENTQEVPLSVEVAVMKRTYNEQGEEVLVPAEEDFLIMPPQARVEPGAFQAFRARYMGDGSAEKTESYRIIFSQLPVEQENEASSVELLFNFATLAFVAPPGVVAQPQVEVSASGNEVLITNQGDDVLDMSRWNLDMKSTGGSERVGWSVLQDFSSAQFVMPGHTLALPVSDSWSTLATPLESAELLPLK</sequence>
<keyword evidence="1" id="KW-0732">Signal</keyword>
<dbReference type="PANTHER" id="PTHR30251">
    <property type="entry name" value="PILUS ASSEMBLY CHAPERONE"/>
    <property type="match status" value="1"/>
</dbReference>
<keyword evidence="4" id="KW-1185">Reference proteome</keyword>
<dbReference type="InterPro" id="IPR013783">
    <property type="entry name" value="Ig-like_fold"/>
</dbReference>